<gene>
    <name evidence="3" type="ORF">PG999_009071</name>
</gene>
<sequence>MDAEAVPGVPDKASIAGDGTDAISAPQPAPGSRLVGLPKELQKEIFSHCTQCDLICLSLVCKSFRDLAAAHIYRNFHIVFPDEDDPSFDSPIDGLAGGLDTFVTSEYNYAQHLRDISLDTLSAGDKAETAYKPYLFGVSCGKFMNSLLLLTLRKATALDSFRWNIRVELSRPVYKALHNISSLKHVHLRMQSGLSLYEPPPPLPYYSSSSPTMPVPTAISAPPPPPPMAVVPSIEINTGPTISSLFGAPGTVTWGPPPIPVPAASHAPVAKHSLKVKPTKKHIRTEKEPPTIGGFKRLETLGVLDIDSLDMATEIKSCIENSSSTLKKLKLSFSDALATQARKPCFVDPNDSDEDDDFQVVPMSSGYDDGSGPAKAFRAQEERKMQESVLGRIFDIEPFVPRVPPVAKEKKPDPKLTKVDASCRYINAMSYVAQRLMLSVDGSSSLTSQHQECLELMVDAAKKYVAFKEDLRSSKGAAEDGAGPSGSVPDGLATGSENDDAETVTEGAVSGVSKAHHGLDETQPEDIDVAAPEEQLAEQHEDVSSDVVSKTETPQVDIPTVESATLSPSDSTLRLQDLSTEVAGSPEVRLINNPDEAYDLQLLQVDMVTDPDDRVTNDSLQDTTEKLKTLEISDKEHHMNILEAELEDAGESHDGHTVDDKEDLQRQISAYIRGTRGIALESLSLHLIPTKASVLGRAIDLHTLRKLTLLNVGNQAPIWSLLAKENKLTPLPLVKIYTDHVSLPFLHFVSQLEQVHELFMLERSPKYKPESFAPKTKISLEQIRRFALKKHMHTIKRLMIRNDAEETWDADEKTTQLICRKGKMLEELAVIMGIKSVHTFLQHLSGLTNLRALHVISFRSDDTCLSVMRETRRFIVDTISHYPELKLEWLSIGDDDRAERIMRKNDLPNTKQKGKKGKGKDKDVEADALANAGAEDGYPAFPDGRWDEESDSDEDDDNPTQWQKLELIDNIAFYDVWGVKIFKKEIMTARL</sequence>
<protein>
    <recommendedName>
        <fullName evidence="2">F-box domain-containing protein</fullName>
    </recommendedName>
</protein>
<comment type="caution">
    <text evidence="3">The sequence shown here is derived from an EMBL/GenBank/DDBJ whole genome shotgun (WGS) entry which is preliminary data.</text>
</comment>
<feature type="region of interest" description="Disordered" evidence="1">
    <location>
        <begin position="535"/>
        <end position="572"/>
    </location>
</feature>
<dbReference type="PROSITE" id="PS50181">
    <property type="entry name" value="FBOX"/>
    <property type="match status" value="1"/>
</dbReference>
<feature type="compositionally biased region" description="Polar residues" evidence="1">
    <location>
        <begin position="562"/>
        <end position="572"/>
    </location>
</feature>
<dbReference type="CDD" id="cd09917">
    <property type="entry name" value="F-box_SF"/>
    <property type="match status" value="1"/>
</dbReference>
<dbReference type="SMART" id="SM00256">
    <property type="entry name" value="FBOX"/>
    <property type="match status" value="1"/>
</dbReference>
<keyword evidence="4" id="KW-1185">Reference proteome</keyword>
<evidence type="ECO:0000313" key="3">
    <source>
        <dbReference type="EMBL" id="KAK8105712.1"/>
    </source>
</evidence>
<dbReference type="EMBL" id="JAQQWP010000008">
    <property type="protein sequence ID" value="KAK8105712.1"/>
    <property type="molecule type" value="Genomic_DNA"/>
</dbReference>
<dbReference type="Proteomes" id="UP001392437">
    <property type="component" value="Unassembled WGS sequence"/>
</dbReference>
<dbReference type="Pfam" id="PF00646">
    <property type="entry name" value="F-box"/>
    <property type="match status" value="1"/>
</dbReference>
<dbReference type="AlphaFoldDB" id="A0AAW0QJP7"/>
<accession>A0AAW0QJP7</accession>
<dbReference type="Gene3D" id="1.20.1280.50">
    <property type="match status" value="1"/>
</dbReference>
<evidence type="ECO:0000259" key="2">
    <source>
        <dbReference type="PROSITE" id="PS50181"/>
    </source>
</evidence>
<dbReference type="InterPro" id="IPR036047">
    <property type="entry name" value="F-box-like_dom_sf"/>
</dbReference>
<evidence type="ECO:0000256" key="1">
    <source>
        <dbReference type="SAM" id="MobiDB-lite"/>
    </source>
</evidence>
<name>A0AAW0QJP7_9PEZI</name>
<feature type="compositionally biased region" description="Acidic residues" evidence="1">
    <location>
        <begin position="946"/>
        <end position="958"/>
    </location>
</feature>
<reference evidence="3 4" key="1">
    <citation type="submission" date="2023-01" db="EMBL/GenBank/DDBJ databases">
        <title>Analysis of 21 Apiospora genomes using comparative genomics revels a genus with tremendous synthesis potential of carbohydrate active enzymes and secondary metabolites.</title>
        <authorList>
            <person name="Sorensen T."/>
        </authorList>
    </citation>
    <scope>NUCLEOTIDE SEQUENCE [LARGE SCALE GENOMIC DNA]</scope>
    <source>
        <strain evidence="3 4">CBS 117206</strain>
    </source>
</reference>
<dbReference type="SUPFAM" id="SSF81383">
    <property type="entry name" value="F-box domain"/>
    <property type="match status" value="1"/>
</dbReference>
<feature type="domain" description="F-box" evidence="2">
    <location>
        <begin position="31"/>
        <end position="76"/>
    </location>
</feature>
<evidence type="ECO:0000313" key="4">
    <source>
        <dbReference type="Proteomes" id="UP001392437"/>
    </source>
</evidence>
<organism evidence="3 4">
    <name type="scientific">Apiospora kogelbergensis</name>
    <dbReference type="NCBI Taxonomy" id="1337665"/>
    <lineage>
        <taxon>Eukaryota</taxon>
        <taxon>Fungi</taxon>
        <taxon>Dikarya</taxon>
        <taxon>Ascomycota</taxon>
        <taxon>Pezizomycotina</taxon>
        <taxon>Sordariomycetes</taxon>
        <taxon>Xylariomycetidae</taxon>
        <taxon>Amphisphaeriales</taxon>
        <taxon>Apiosporaceae</taxon>
        <taxon>Apiospora</taxon>
    </lineage>
</organism>
<feature type="region of interest" description="Disordered" evidence="1">
    <location>
        <begin position="902"/>
        <end position="961"/>
    </location>
</feature>
<proteinExistence type="predicted"/>
<dbReference type="InterPro" id="IPR001810">
    <property type="entry name" value="F-box_dom"/>
</dbReference>
<feature type="region of interest" description="Disordered" evidence="1">
    <location>
        <begin position="1"/>
        <end position="30"/>
    </location>
</feature>
<feature type="region of interest" description="Disordered" evidence="1">
    <location>
        <begin position="473"/>
        <end position="523"/>
    </location>
</feature>